<reference evidence="4" key="2">
    <citation type="journal article" date="2017" name="Nat. Plants">
        <title>The Aegilops tauschii genome reveals multiple impacts of transposons.</title>
        <authorList>
            <person name="Zhao G."/>
            <person name="Zou C."/>
            <person name="Li K."/>
            <person name="Wang K."/>
            <person name="Li T."/>
            <person name="Gao L."/>
            <person name="Zhang X."/>
            <person name="Wang H."/>
            <person name="Yang Z."/>
            <person name="Liu X."/>
            <person name="Jiang W."/>
            <person name="Mao L."/>
            <person name="Kong X."/>
            <person name="Jiao Y."/>
            <person name="Jia J."/>
        </authorList>
    </citation>
    <scope>NUCLEOTIDE SEQUENCE [LARGE SCALE GENOMIC DNA]</scope>
    <source>
        <strain evidence="4">cv. AL8/78</strain>
    </source>
</reference>
<dbReference type="PROSITE" id="PS51388">
    <property type="entry name" value="GED"/>
    <property type="match status" value="1"/>
</dbReference>
<dbReference type="Pfam" id="PF02212">
    <property type="entry name" value="GED"/>
    <property type="match status" value="1"/>
</dbReference>
<dbReference type="InterPro" id="IPR020850">
    <property type="entry name" value="GED_dom"/>
</dbReference>
<organism evidence="3 4">
    <name type="scientific">Aegilops tauschii subsp. strangulata</name>
    <name type="common">Goatgrass</name>
    <dbReference type="NCBI Taxonomy" id="200361"/>
    <lineage>
        <taxon>Eukaryota</taxon>
        <taxon>Viridiplantae</taxon>
        <taxon>Streptophyta</taxon>
        <taxon>Embryophyta</taxon>
        <taxon>Tracheophyta</taxon>
        <taxon>Spermatophyta</taxon>
        <taxon>Magnoliopsida</taxon>
        <taxon>Liliopsida</taxon>
        <taxon>Poales</taxon>
        <taxon>Poaceae</taxon>
        <taxon>BOP clade</taxon>
        <taxon>Pooideae</taxon>
        <taxon>Triticodae</taxon>
        <taxon>Triticeae</taxon>
        <taxon>Triticinae</taxon>
        <taxon>Aegilops</taxon>
    </lineage>
</organism>
<evidence type="ECO:0000313" key="3">
    <source>
        <dbReference type="EnsemblPlants" id="AET3Gv20954200.3"/>
    </source>
</evidence>
<name>A0A453GC82_AEGTS</name>
<reference evidence="3" key="4">
    <citation type="submission" date="2019-03" db="UniProtKB">
        <authorList>
            <consortium name="EnsemblPlants"/>
        </authorList>
    </citation>
    <scope>IDENTIFICATION</scope>
</reference>
<dbReference type="AlphaFoldDB" id="A0A453GC82"/>
<dbReference type="GO" id="GO:0005525">
    <property type="term" value="F:GTP binding"/>
    <property type="evidence" value="ECO:0007669"/>
    <property type="project" value="InterPro"/>
</dbReference>
<evidence type="ECO:0000313" key="4">
    <source>
        <dbReference type="Proteomes" id="UP000015105"/>
    </source>
</evidence>
<dbReference type="SMART" id="SM00302">
    <property type="entry name" value="GED"/>
    <property type="match status" value="1"/>
</dbReference>
<dbReference type="InterPro" id="IPR003130">
    <property type="entry name" value="GED"/>
</dbReference>
<feature type="region of interest" description="Disordered" evidence="1">
    <location>
        <begin position="88"/>
        <end position="136"/>
    </location>
</feature>
<dbReference type="Proteomes" id="UP000015105">
    <property type="component" value="Chromosome 3D"/>
</dbReference>
<evidence type="ECO:0000256" key="1">
    <source>
        <dbReference type="SAM" id="MobiDB-lite"/>
    </source>
</evidence>
<dbReference type="GO" id="GO:0003924">
    <property type="term" value="F:GTPase activity"/>
    <property type="evidence" value="ECO:0007669"/>
    <property type="project" value="InterPro"/>
</dbReference>
<proteinExistence type="predicted"/>
<dbReference type="Gramene" id="AET3Gv20954200.3">
    <property type="protein sequence ID" value="AET3Gv20954200.3"/>
    <property type="gene ID" value="AET3Gv20954200"/>
</dbReference>
<keyword evidence="4" id="KW-1185">Reference proteome</keyword>
<accession>A0A453GC82</accession>
<reference evidence="3" key="5">
    <citation type="journal article" date="2021" name="G3 (Bethesda)">
        <title>Aegilops tauschii genome assembly Aet v5.0 features greater sequence contiguity and improved annotation.</title>
        <authorList>
            <person name="Wang L."/>
            <person name="Zhu T."/>
            <person name="Rodriguez J.C."/>
            <person name="Deal K.R."/>
            <person name="Dubcovsky J."/>
            <person name="McGuire P.E."/>
            <person name="Lux T."/>
            <person name="Spannagl M."/>
            <person name="Mayer K.F.X."/>
            <person name="Baldrich P."/>
            <person name="Meyers B.C."/>
            <person name="Huo N."/>
            <person name="Gu Y.Q."/>
            <person name="Zhou H."/>
            <person name="Devos K.M."/>
            <person name="Bennetzen J.L."/>
            <person name="Unver T."/>
            <person name="Budak H."/>
            <person name="Gulick P.J."/>
            <person name="Galiba G."/>
            <person name="Kalapos B."/>
            <person name="Nelson D.R."/>
            <person name="Li P."/>
            <person name="You F.M."/>
            <person name="Luo M.C."/>
            <person name="Dvorak J."/>
        </authorList>
    </citation>
    <scope>NUCLEOTIDE SEQUENCE [LARGE SCALE GENOMIC DNA]</scope>
    <source>
        <strain evidence="3">cv. AL8/78</strain>
    </source>
</reference>
<reference evidence="3" key="3">
    <citation type="journal article" date="2017" name="Nature">
        <title>Genome sequence of the progenitor of the wheat D genome Aegilops tauschii.</title>
        <authorList>
            <person name="Luo M.C."/>
            <person name="Gu Y.Q."/>
            <person name="Puiu D."/>
            <person name="Wang H."/>
            <person name="Twardziok S.O."/>
            <person name="Deal K.R."/>
            <person name="Huo N."/>
            <person name="Zhu T."/>
            <person name="Wang L."/>
            <person name="Wang Y."/>
            <person name="McGuire P.E."/>
            <person name="Liu S."/>
            <person name="Long H."/>
            <person name="Ramasamy R.K."/>
            <person name="Rodriguez J.C."/>
            <person name="Van S.L."/>
            <person name="Yuan L."/>
            <person name="Wang Z."/>
            <person name="Xia Z."/>
            <person name="Xiao L."/>
            <person name="Anderson O.D."/>
            <person name="Ouyang S."/>
            <person name="Liang Y."/>
            <person name="Zimin A.V."/>
            <person name="Pertea G."/>
            <person name="Qi P."/>
            <person name="Bennetzen J.L."/>
            <person name="Dai X."/>
            <person name="Dawson M.W."/>
            <person name="Muller H.G."/>
            <person name="Kugler K."/>
            <person name="Rivarola-Duarte L."/>
            <person name="Spannagl M."/>
            <person name="Mayer K.F.X."/>
            <person name="Lu F.H."/>
            <person name="Bevan M.W."/>
            <person name="Leroy P."/>
            <person name="Li P."/>
            <person name="You F.M."/>
            <person name="Sun Q."/>
            <person name="Liu Z."/>
            <person name="Lyons E."/>
            <person name="Wicker T."/>
            <person name="Salzberg S.L."/>
            <person name="Devos K.M."/>
            <person name="Dvorak J."/>
        </authorList>
    </citation>
    <scope>NUCLEOTIDE SEQUENCE [LARGE SCALE GENOMIC DNA]</scope>
    <source>
        <strain evidence="3">cv. AL8/78</strain>
    </source>
</reference>
<dbReference type="EnsemblPlants" id="AET3Gv20954200.3">
    <property type="protein sequence ID" value="AET3Gv20954200.3"/>
    <property type="gene ID" value="AET3Gv20954200"/>
</dbReference>
<feature type="compositionally biased region" description="Polar residues" evidence="1">
    <location>
        <begin position="124"/>
        <end position="136"/>
    </location>
</feature>
<evidence type="ECO:0000259" key="2">
    <source>
        <dbReference type="PROSITE" id="PS51388"/>
    </source>
</evidence>
<feature type="domain" description="GED" evidence="2">
    <location>
        <begin position="1"/>
        <end position="82"/>
    </location>
</feature>
<protein>
    <recommendedName>
        <fullName evidence="2">GED domain-containing protein</fullName>
    </recommendedName>
</protein>
<sequence length="136" mass="15660">MPSVFFVLHSVQFVKRLIVLQVNHTKRELHNFLITTLYREELFGDILREPDEITTKRRQIRDTLKVLQQAYKTLDEIPLEAETVERGYSLDSDATGLPRVHGVYDGSSPYSTPKQTRPRKSSHSGEQQQPFSGNGF</sequence>
<reference evidence="4" key="1">
    <citation type="journal article" date="2014" name="Science">
        <title>Ancient hybridizations among the ancestral genomes of bread wheat.</title>
        <authorList>
            <consortium name="International Wheat Genome Sequencing Consortium,"/>
            <person name="Marcussen T."/>
            <person name="Sandve S.R."/>
            <person name="Heier L."/>
            <person name="Spannagl M."/>
            <person name="Pfeifer M."/>
            <person name="Jakobsen K.S."/>
            <person name="Wulff B.B."/>
            <person name="Steuernagel B."/>
            <person name="Mayer K.F."/>
            <person name="Olsen O.A."/>
        </authorList>
    </citation>
    <scope>NUCLEOTIDE SEQUENCE [LARGE SCALE GENOMIC DNA]</scope>
    <source>
        <strain evidence="4">cv. AL8/78</strain>
    </source>
</reference>